<feature type="domain" description="Nitroreductase" evidence="1">
    <location>
        <begin position="36"/>
        <end position="200"/>
    </location>
</feature>
<dbReference type="SUPFAM" id="SSF55469">
    <property type="entry name" value="FMN-dependent nitroreductase-like"/>
    <property type="match status" value="1"/>
</dbReference>
<dbReference type="InterPro" id="IPR012825">
    <property type="entry name" value="BluB"/>
</dbReference>
<gene>
    <name evidence="2" type="primary">bluB</name>
    <name evidence="2" type="ORF">RM423_03335</name>
</gene>
<accession>A0ABU2J604</accession>
<dbReference type="InterPro" id="IPR036087">
    <property type="entry name" value="Nict_dMeBzImd_PRibTrfase_sf"/>
</dbReference>
<organism evidence="2 3">
    <name type="scientific">Jatrophihabitans lederbergiae</name>
    <dbReference type="NCBI Taxonomy" id="3075547"/>
    <lineage>
        <taxon>Bacteria</taxon>
        <taxon>Bacillati</taxon>
        <taxon>Actinomycetota</taxon>
        <taxon>Actinomycetes</taxon>
        <taxon>Jatrophihabitantales</taxon>
        <taxon>Jatrophihabitantaceae</taxon>
        <taxon>Jatrophihabitans</taxon>
    </lineage>
</organism>
<keyword evidence="2" id="KW-0560">Oxidoreductase</keyword>
<proteinExistence type="predicted"/>
<dbReference type="InterPro" id="IPR000415">
    <property type="entry name" value="Nitroreductase-like"/>
</dbReference>
<dbReference type="InterPro" id="IPR029479">
    <property type="entry name" value="Nitroreductase"/>
</dbReference>
<name>A0ABU2J604_9ACTN</name>
<dbReference type="Gene3D" id="3.40.50.10210">
    <property type="match status" value="1"/>
</dbReference>
<dbReference type="NCBIfam" id="TIGR02476">
    <property type="entry name" value="BluB"/>
    <property type="match status" value="1"/>
</dbReference>
<evidence type="ECO:0000259" key="1">
    <source>
        <dbReference type="Pfam" id="PF00881"/>
    </source>
</evidence>
<dbReference type="Proteomes" id="UP001183176">
    <property type="component" value="Unassembled WGS sequence"/>
</dbReference>
<dbReference type="GO" id="GO:0102919">
    <property type="term" value="F:5,6-dimethylbenzimidazole synthase activity"/>
    <property type="evidence" value="ECO:0007669"/>
    <property type="project" value="UniProtKB-EC"/>
</dbReference>
<dbReference type="PANTHER" id="PTHR43463:SF1">
    <property type="entry name" value="NICOTINATE-NUCLEOTIDE--DIMETHYLBENZIMIDAZOLE PHOSPHORIBOSYLTRANSFERASE"/>
    <property type="match status" value="1"/>
</dbReference>
<dbReference type="InterPro" id="IPR003200">
    <property type="entry name" value="Nict_dMeBzImd_PRibTrfase"/>
</dbReference>
<evidence type="ECO:0000313" key="3">
    <source>
        <dbReference type="Proteomes" id="UP001183176"/>
    </source>
</evidence>
<evidence type="ECO:0000313" key="2">
    <source>
        <dbReference type="EMBL" id="MDT0260422.1"/>
    </source>
</evidence>
<sequence>MPIIGDQSAASERAGDPSGWALGEQVAAALATVLGARRDVRRYRPDPVPAELLDAVLGAGHQAPSVGHSQPWRFIVVREAATRDRAVLLSDRERLRQAEQLEPDRRARLLDLQLEGIREAPLGIVVACDRRAPAAGVLGRASFGDADLWSCACAIENMWLTARAAGLGMGWVTLFQPADLVELLHLPPGVETLGWLCLGWPDERPPEPGLQRAGWSQRLTLDEVVMSERWPDDDQAPPPSYLATAAQAVPPASQQAQLAAPTAGAVVSARDSGDRLLTAPGSLGVLDTMVNRVLALGHAELTGGTLALVFAQHPVTALGVSAYPAGVTTDVLAATLAGEALGAVTAAATGLAIRSVWASARSVQGDLVRTDALTPADTARLLAEGSELGRSLAADGLVCLGEVAVGNTTVAAALAGVLLGVPATDVVGLGVGADAAMLERKREVVDTATERARVEYGQDLREPTVLLSALGGPEFAMLTGVVLGAASAGAAVVLDGLATSVAALLAVRMQPVAQAHLIAGQRSRERAHGLVLTELGLEPLLDLRLRSGEGVGACLGAQLLLAGLRIRRTVGRVSF</sequence>
<dbReference type="Pfam" id="PF02277">
    <property type="entry name" value="DBI_PRT"/>
    <property type="match status" value="1"/>
</dbReference>
<dbReference type="Gene3D" id="3.40.109.10">
    <property type="entry name" value="NADH Oxidase"/>
    <property type="match status" value="1"/>
</dbReference>
<dbReference type="Pfam" id="PF00881">
    <property type="entry name" value="Nitroreductase"/>
    <property type="match status" value="1"/>
</dbReference>
<dbReference type="PANTHER" id="PTHR43463">
    <property type="entry name" value="NICOTINATE-NUCLEOTIDE--DIMETHYLBENZIMIDAZOLE PHOSPHORIBOSYLTRANSFERASE"/>
    <property type="match status" value="1"/>
</dbReference>
<keyword evidence="3" id="KW-1185">Reference proteome</keyword>
<comment type="caution">
    <text evidence="2">The sequence shown here is derived from an EMBL/GenBank/DDBJ whole genome shotgun (WGS) entry which is preliminary data.</text>
</comment>
<reference evidence="3" key="1">
    <citation type="submission" date="2023-07" db="EMBL/GenBank/DDBJ databases">
        <title>30 novel species of actinomycetes from the DSMZ collection.</title>
        <authorList>
            <person name="Nouioui I."/>
        </authorList>
    </citation>
    <scope>NUCLEOTIDE SEQUENCE [LARGE SCALE GENOMIC DNA]</scope>
    <source>
        <strain evidence="3">DSM 44399</strain>
    </source>
</reference>
<protein>
    <submittedName>
        <fullName evidence="2">5,6-dimethylbenzimidazole synthase</fullName>
        <ecNumber evidence="2">1.13.11.79</ecNumber>
    </submittedName>
</protein>
<dbReference type="SUPFAM" id="SSF52733">
    <property type="entry name" value="Nicotinate mononucleotide:5,6-dimethylbenzimidazole phosphoribosyltransferase (CobT)"/>
    <property type="match status" value="1"/>
</dbReference>
<dbReference type="CDD" id="cd02439">
    <property type="entry name" value="DMB-PRT_CobT"/>
    <property type="match status" value="1"/>
</dbReference>
<dbReference type="EMBL" id="JAVREH010000003">
    <property type="protein sequence ID" value="MDT0260422.1"/>
    <property type="molecule type" value="Genomic_DNA"/>
</dbReference>
<dbReference type="EC" id="1.13.11.79" evidence="2"/>